<reference evidence="3" key="2">
    <citation type="journal article" date="2023" name="MicrobiologyOpen">
        <title>Genomics of the tumorigenes clade of the family Rhizobiaceae and description of Rhizobium rhododendri sp. nov.</title>
        <authorList>
            <person name="Kuzmanovic N."/>
            <person name="diCenzo G.C."/>
            <person name="Bunk B."/>
            <person name="Sproeer C."/>
            <person name="Fruehling A."/>
            <person name="Neumann-Schaal M."/>
            <person name="Overmann J."/>
            <person name="Smalla K."/>
        </authorList>
    </citation>
    <scope>NUCLEOTIDE SEQUENCE [LARGE SCALE GENOMIC DNA]</scope>
    <source>
        <strain evidence="3">1078</strain>
        <plasmid evidence="3">unnamed1</plasmid>
    </source>
</reference>
<geneLocation type="plasmid" evidence="2 3">
    <name>unnamed1</name>
</geneLocation>
<sequence>MANPDNPSKAEAADIEKDAAGQYRKLVKSSDNNGVASAKPRVHTGSDDATVNKATDGNEPKKDWDLNYDPADMNEGKFRG</sequence>
<dbReference type="AlphaFoldDB" id="A0AAF1KT78"/>
<keyword evidence="2" id="KW-0614">Plasmid</keyword>
<accession>A0AAF1KT78</accession>
<name>A0AAF1KT78_9HYPH</name>
<dbReference type="RefSeq" id="WP_111221544.1">
    <property type="nucleotide sequence ID" value="NZ_CP117258.1"/>
</dbReference>
<protein>
    <submittedName>
        <fullName evidence="2">Uncharacterized protein</fullName>
    </submittedName>
</protein>
<feature type="region of interest" description="Disordered" evidence="1">
    <location>
        <begin position="26"/>
        <end position="80"/>
    </location>
</feature>
<organism evidence="2 3">
    <name type="scientific">Rhizobium tumorigenes</name>
    <dbReference type="NCBI Taxonomy" id="2041385"/>
    <lineage>
        <taxon>Bacteria</taxon>
        <taxon>Pseudomonadati</taxon>
        <taxon>Pseudomonadota</taxon>
        <taxon>Alphaproteobacteria</taxon>
        <taxon>Hyphomicrobiales</taxon>
        <taxon>Rhizobiaceae</taxon>
        <taxon>Rhizobium/Agrobacterium group</taxon>
        <taxon>Rhizobium</taxon>
    </lineage>
</organism>
<evidence type="ECO:0000313" key="2">
    <source>
        <dbReference type="EMBL" id="WFR98528.1"/>
    </source>
</evidence>
<dbReference type="EMBL" id="CP117258">
    <property type="protein sequence ID" value="WFR98528.1"/>
    <property type="molecule type" value="Genomic_DNA"/>
</dbReference>
<dbReference type="Proteomes" id="UP000249499">
    <property type="component" value="Plasmid unnamed1"/>
</dbReference>
<feature type="compositionally biased region" description="Basic and acidic residues" evidence="1">
    <location>
        <begin position="56"/>
        <end position="65"/>
    </location>
</feature>
<proteinExistence type="predicted"/>
<evidence type="ECO:0000256" key="1">
    <source>
        <dbReference type="SAM" id="MobiDB-lite"/>
    </source>
</evidence>
<gene>
    <name evidence="2" type="ORF">PR017_24760</name>
</gene>
<dbReference type="KEGG" id="rtu:PR017_24760"/>
<evidence type="ECO:0000313" key="3">
    <source>
        <dbReference type="Proteomes" id="UP000249499"/>
    </source>
</evidence>
<reference evidence="2 3" key="1">
    <citation type="journal article" date="2018" name="Sci. Rep.">
        <title>Rhizobium tumorigenes sp. nov., a novel plant tumorigenic bacterium isolated from cane gall tumors on thornless blackberry.</title>
        <authorList>
            <person name="Kuzmanovi N."/>
            <person name="Smalla K."/>
            <person name="Gronow S."/>
            <person name="PuBawska J."/>
        </authorList>
    </citation>
    <scope>NUCLEOTIDE SEQUENCE [LARGE SCALE GENOMIC DNA]</scope>
    <source>
        <strain evidence="2 3">1078</strain>
    </source>
</reference>
<keyword evidence="3" id="KW-1185">Reference proteome</keyword>